<evidence type="ECO:0000256" key="5">
    <source>
        <dbReference type="SAM" id="SignalP"/>
    </source>
</evidence>
<evidence type="ECO:0000313" key="7">
    <source>
        <dbReference type="EMBL" id="CAI5778625.1"/>
    </source>
</evidence>
<name>A0AA35KI44_9SAUR</name>
<accession>A0AA35KI44</accession>
<reference evidence="7" key="1">
    <citation type="submission" date="2022-12" db="EMBL/GenBank/DDBJ databases">
        <authorList>
            <person name="Alioto T."/>
            <person name="Alioto T."/>
            <person name="Gomez Garrido J."/>
        </authorList>
    </citation>
    <scope>NUCLEOTIDE SEQUENCE</scope>
</reference>
<dbReference type="Proteomes" id="UP001178461">
    <property type="component" value="Chromosome 6"/>
</dbReference>
<dbReference type="GO" id="GO:0005615">
    <property type="term" value="C:extracellular space"/>
    <property type="evidence" value="ECO:0007669"/>
    <property type="project" value="TreeGrafter"/>
</dbReference>
<dbReference type="GO" id="GO:0045087">
    <property type="term" value="P:innate immune response"/>
    <property type="evidence" value="ECO:0007669"/>
    <property type="project" value="TreeGrafter"/>
</dbReference>
<feature type="signal peptide" evidence="5">
    <location>
        <begin position="1"/>
        <end position="23"/>
    </location>
</feature>
<dbReference type="AlphaFoldDB" id="A0AA35KI44"/>
<evidence type="ECO:0000256" key="4">
    <source>
        <dbReference type="ARBA" id="ARBA00035122"/>
    </source>
</evidence>
<gene>
    <name evidence="7" type="ORF">PODLI_1B021792</name>
</gene>
<comment type="similarity">
    <text evidence="4">Belongs to the venom waprin family.</text>
</comment>
<evidence type="ECO:0000256" key="2">
    <source>
        <dbReference type="ARBA" id="ARBA00022729"/>
    </source>
</evidence>
<dbReference type="Gene3D" id="4.10.75.10">
    <property type="entry name" value="Elafin-like"/>
    <property type="match status" value="2"/>
</dbReference>
<organism evidence="7 8">
    <name type="scientific">Podarcis lilfordi</name>
    <name type="common">Lilford's wall lizard</name>
    <dbReference type="NCBI Taxonomy" id="74358"/>
    <lineage>
        <taxon>Eukaryota</taxon>
        <taxon>Metazoa</taxon>
        <taxon>Chordata</taxon>
        <taxon>Craniata</taxon>
        <taxon>Vertebrata</taxon>
        <taxon>Euteleostomi</taxon>
        <taxon>Lepidosauria</taxon>
        <taxon>Squamata</taxon>
        <taxon>Bifurcata</taxon>
        <taxon>Unidentata</taxon>
        <taxon>Episquamata</taxon>
        <taxon>Laterata</taxon>
        <taxon>Lacertibaenia</taxon>
        <taxon>Lacertidae</taxon>
        <taxon>Podarcis</taxon>
    </lineage>
</organism>
<dbReference type="InterPro" id="IPR036645">
    <property type="entry name" value="Elafin-like_sf"/>
</dbReference>
<dbReference type="SUPFAM" id="SSF57256">
    <property type="entry name" value="Elafin-like"/>
    <property type="match status" value="2"/>
</dbReference>
<keyword evidence="8" id="KW-1185">Reference proteome</keyword>
<keyword evidence="1" id="KW-0929">Antimicrobial</keyword>
<dbReference type="PRINTS" id="PR00003">
    <property type="entry name" value="4DISULPHCORE"/>
</dbReference>
<feature type="domain" description="WAP" evidence="6">
    <location>
        <begin position="76"/>
        <end position="121"/>
    </location>
</feature>
<dbReference type="SMART" id="SM00217">
    <property type="entry name" value="WAP"/>
    <property type="match status" value="2"/>
</dbReference>
<keyword evidence="2 5" id="KW-0732">Signal</keyword>
<evidence type="ECO:0000259" key="6">
    <source>
        <dbReference type="PROSITE" id="PS51390"/>
    </source>
</evidence>
<dbReference type="CDD" id="cd00199">
    <property type="entry name" value="WAP"/>
    <property type="match status" value="1"/>
</dbReference>
<sequence length="126" mass="13029">MKSALVVLVGLFILCAELTTAGSQTPDCESEGKPGYCPTLDGGGTCVEECSGDNSCPGDKKCCSNNCGHTCQTPLNVKPGECPKFKIPPGLPCKTDCCEDNHCKGTDKCCPMGCSKVCAPAGKGRF</sequence>
<evidence type="ECO:0000256" key="3">
    <source>
        <dbReference type="ARBA" id="ARBA00023022"/>
    </source>
</evidence>
<keyword evidence="3" id="KW-0044">Antibiotic</keyword>
<dbReference type="PROSITE" id="PS51390">
    <property type="entry name" value="WAP"/>
    <property type="match status" value="2"/>
</dbReference>
<dbReference type="PANTHER" id="PTHR19441:SF95">
    <property type="entry name" value="PERLWAPIN ISOFORM X1"/>
    <property type="match status" value="1"/>
</dbReference>
<dbReference type="InterPro" id="IPR050514">
    <property type="entry name" value="WAP_four-disulfide_core"/>
</dbReference>
<dbReference type="GO" id="GO:0019731">
    <property type="term" value="P:antibacterial humoral response"/>
    <property type="evidence" value="ECO:0007669"/>
    <property type="project" value="TreeGrafter"/>
</dbReference>
<proteinExistence type="inferred from homology"/>
<dbReference type="PANTHER" id="PTHR19441">
    <property type="entry name" value="WHEY ACDIC PROTEIN WAP"/>
    <property type="match status" value="1"/>
</dbReference>
<evidence type="ECO:0000313" key="8">
    <source>
        <dbReference type="Proteomes" id="UP001178461"/>
    </source>
</evidence>
<dbReference type="GO" id="GO:0004867">
    <property type="term" value="F:serine-type endopeptidase inhibitor activity"/>
    <property type="evidence" value="ECO:0007669"/>
    <property type="project" value="TreeGrafter"/>
</dbReference>
<feature type="chain" id="PRO_5041222869" evidence="5">
    <location>
        <begin position="24"/>
        <end position="126"/>
    </location>
</feature>
<dbReference type="EMBL" id="OX395131">
    <property type="protein sequence ID" value="CAI5778625.1"/>
    <property type="molecule type" value="Genomic_DNA"/>
</dbReference>
<protein>
    <submittedName>
        <fullName evidence="7">Four-disulfide core domain 18-like isoform X1</fullName>
    </submittedName>
</protein>
<dbReference type="Pfam" id="PF00095">
    <property type="entry name" value="WAP"/>
    <property type="match status" value="2"/>
</dbReference>
<dbReference type="InterPro" id="IPR008197">
    <property type="entry name" value="WAP_dom"/>
</dbReference>
<feature type="domain" description="WAP" evidence="6">
    <location>
        <begin position="30"/>
        <end position="75"/>
    </location>
</feature>
<evidence type="ECO:0000256" key="1">
    <source>
        <dbReference type="ARBA" id="ARBA00022529"/>
    </source>
</evidence>